<evidence type="ECO:0000256" key="10">
    <source>
        <dbReference type="ARBA" id="ARBA00022984"/>
    </source>
</evidence>
<dbReference type="PANTHER" id="PTHR43445">
    <property type="entry name" value="UDP-N-ACETYLMURAMATE--L-ALANINE LIGASE-RELATED"/>
    <property type="match status" value="1"/>
</dbReference>
<dbReference type="Pfam" id="PF08245">
    <property type="entry name" value="Mur_ligase_M"/>
    <property type="match status" value="1"/>
</dbReference>
<dbReference type="UniPathway" id="UPA00219"/>
<dbReference type="PANTHER" id="PTHR43445:SF3">
    <property type="entry name" value="UDP-N-ACETYLMURAMATE--L-ALANINE LIGASE"/>
    <property type="match status" value="1"/>
</dbReference>
<dbReference type="InterPro" id="IPR036565">
    <property type="entry name" value="Mur-like_cat_sf"/>
</dbReference>
<dbReference type="GO" id="GO:0009252">
    <property type="term" value="P:peptidoglycan biosynthetic process"/>
    <property type="evidence" value="ECO:0007669"/>
    <property type="project" value="UniProtKB-UniRule"/>
</dbReference>
<dbReference type="HAMAP" id="MF_00046">
    <property type="entry name" value="MurC"/>
    <property type="match status" value="1"/>
</dbReference>
<dbReference type="InterPro" id="IPR005758">
    <property type="entry name" value="UDP-N-AcMur_Ala_ligase_MurC"/>
</dbReference>
<comment type="pathway">
    <text evidence="2 14">Cell wall biogenesis; peptidoglycan biosynthesis.</text>
</comment>
<keyword evidence="10 14" id="KW-0573">Peptidoglycan synthesis</keyword>
<evidence type="ECO:0000256" key="13">
    <source>
        <dbReference type="ARBA" id="ARBA00047833"/>
    </source>
</evidence>
<comment type="subcellular location">
    <subcellularLocation>
        <location evidence="1 14">Cytoplasm</location>
    </subcellularLocation>
</comment>
<dbReference type="InterPro" id="IPR013221">
    <property type="entry name" value="Mur_ligase_cen"/>
</dbReference>
<evidence type="ECO:0000256" key="3">
    <source>
        <dbReference type="ARBA" id="ARBA00012211"/>
    </source>
</evidence>
<dbReference type="Pfam" id="PF01225">
    <property type="entry name" value="Mur_ligase"/>
    <property type="match status" value="1"/>
</dbReference>
<evidence type="ECO:0000256" key="8">
    <source>
        <dbReference type="ARBA" id="ARBA00022840"/>
    </source>
</evidence>
<dbReference type="Proteomes" id="UP000070578">
    <property type="component" value="Unassembled WGS sequence"/>
</dbReference>
<evidence type="ECO:0000259" key="17">
    <source>
        <dbReference type="Pfam" id="PF02875"/>
    </source>
</evidence>
<keyword evidence="11 14" id="KW-0131">Cell cycle</keyword>
<keyword evidence="12 14" id="KW-0961">Cell wall biogenesis/degradation</keyword>
<dbReference type="SUPFAM" id="SSF53244">
    <property type="entry name" value="MurD-like peptide ligases, peptide-binding domain"/>
    <property type="match status" value="1"/>
</dbReference>
<dbReference type="GO" id="GO:0008360">
    <property type="term" value="P:regulation of cell shape"/>
    <property type="evidence" value="ECO:0007669"/>
    <property type="project" value="UniProtKB-KW"/>
</dbReference>
<comment type="catalytic activity">
    <reaction evidence="13 14">
        <text>UDP-N-acetyl-alpha-D-muramate + L-alanine + ATP = UDP-N-acetyl-alpha-D-muramoyl-L-alanine + ADP + phosphate + H(+)</text>
        <dbReference type="Rhea" id="RHEA:23372"/>
        <dbReference type="ChEBI" id="CHEBI:15378"/>
        <dbReference type="ChEBI" id="CHEBI:30616"/>
        <dbReference type="ChEBI" id="CHEBI:43474"/>
        <dbReference type="ChEBI" id="CHEBI:57972"/>
        <dbReference type="ChEBI" id="CHEBI:70757"/>
        <dbReference type="ChEBI" id="CHEBI:83898"/>
        <dbReference type="ChEBI" id="CHEBI:456216"/>
        <dbReference type="EC" id="6.3.2.8"/>
    </reaction>
</comment>
<reference evidence="19 20" key="1">
    <citation type="submission" date="2016-02" db="EMBL/GenBank/DDBJ databases">
        <authorList>
            <person name="Wen L."/>
            <person name="He K."/>
            <person name="Yang H."/>
        </authorList>
    </citation>
    <scope>NUCLEOTIDE SEQUENCE [LARGE SCALE GENOMIC DNA]</scope>
    <source>
        <strain evidence="19">ShG14-8</strain>
    </source>
</reference>
<keyword evidence="4 14" id="KW-0963">Cytoplasm</keyword>
<evidence type="ECO:0000313" key="20">
    <source>
        <dbReference type="Proteomes" id="UP000070578"/>
    </source>
</evidence>
<organism evidence="19 20">
    <name type="scientific">Candidatus Gallionella acididurans</name>
    <dbReference type="NCBI Taxonomy" id="1796491"/>
    <lineage>
        <taxon>Bacteria</taxon>
        <taxon>Pseudomonadati</taxon>
        <taxon>Pseudomonadota</taxon>
        <taxon>Betaproteobacteria</taxon>
        <taxon>Nitrosomonadales</taxon>
        <taxon>Gallionellaceae</taxon>
        <taxon>Gallionella</taxon>
    </lineage>
</organism>
<dbReference type="InterPro" id="IPR050061">
    <property type="entry name" value="MurCDEF_pg_biosynth"/>
</dbReference>
<name>A0A139BWK1_9PROT</name>
<evidence type="ECO:0000256" key="15">
    <source>
        <dbReference type="SAM" id="MobiDB-lite"/>
    </source>
</evidence>
<gene>
    <name evidence="14" type="primary">murC</name>
    <name evidence="19" type="ORF">AWT59_0546</name>
</gene>
<evidence type="ECO:0000256" key="6">
    <source>
        <dbReference type="ARBA" id="ARBA00022618"/>
    </source>
</evidence>
<keyword evidence="8 14" id="KW-0067">ATP-binding</keyword>
<feature type="region of interest" description="Disordered" evidence="15">
    <location>
        <begin position="278"/>
        <end position="299"/>
    </location>
</feature>
<feature type="domain" description="Mur ligase C-terminal" evidence="17">
    <location>
        <begin position="383"/>
        <end position="505"/>
    </location>
</feature>
<dbReference type="PATRIC" id="fig|1796491.3.peg.595"/>
<dbReference type="InterPro" id="IPR036615">
    <property type="entry name" value="Mur_ligase_C_dom_sf"/>
</dbReference>
<evidence type="ECO:0000259" key="16">
    <source>
        <dbReference type="Pfam" id="PF01225"/>
    </source>
</evidence>
<feature type="domain" description="Mur ligase N-terminal catalytic" evidence="16">
    <location>
        <begin position="7"/>
        <end position="104"/>
    </location>
</feature>
<dbReference type="GO" id="GO:0008763">
    <property type="term" value="F:UDP-N-acetylmuramate-L-alanine ligase activity"/>
    <property type="evidence" value="ECO:0007669"/>
    <property type="project" value="UniProtKB-UniRule"/>
</dbReference>
<proteinExistence type="inferred from homology"/>
<evidence type="ECO:0000256" key="14">
    <source>
        <dbReference type="HAMAP-Rule" id="MF_00046"/>
    </source>
</evidence>
<dbReference type="AlphaFoldDB" id="A0A139BWK1"/>
<dbReference type="GO" id="GO:0005524">
    <property type="term" value="F:ATP binding"/>
    <property type="evidence" value="ECO:0007669"/>
    <property type="project" value="UniProtKB-UniRule"/>
</dbReference>
<keyword evidence="5 14" id="KW-0436">Ligase</keyword>
<dbReference type="SUPFAM" id="SSF51984">
    <property type="entry name" value="MurCD N-terminal domain"/>
    <property type="match status" value="1"/>
</dbReference>
<accession>A0A139BWK1</accession>
<evidence type="ECO:0000259" key="18">
    <source>
        <dbReference type="Pfam" id="PF08245"/>
    </source>
</evidence>
<keyword evidence="9 14" id="KW-0133">Cell shape</keyword>
<dbReference type="GO" id="GO:0051301">
    <property type="term" value="P:cell division"/>
    <property type="evidence" value="ECO:0007669"/>
    <property type="project" value="UniProtKB-KW"/>
</dbReference>
<evidence type="ECO:0000256" key="7">
    <source>
        <dbReference type="ARBA" id="ARBA00022741"/>
    </source>
</evidence>
<feature type="domain" description="Mur ligase central" evidence="18">
    <location>
        <begin position="110"/>
        <end position="252"/>
    </location>
</feature>
<dbReference type="GO" id="GO:0071555">
    <property type="term" value="P:cell wall organization"/>
    <property type="evidence" value="ECO:0007669"/>
    <property type="project" value="UniProtKB-KW"/>
</dbReference>
<evidence type="ECO:0000256" key="5">
    <source>
        <dbReference type="ARBA" id="ARBA00022598"/>
    </source>
</evidence>
<dbReference type="EC" id="6.3.2.8" evidence="3 14"/>
<comment type="caution">
    <text evidence="19">The sequence shown here is derived from an EMBL/GenBank/DDBJ whole genome shotgun (WGS) entry which is preliminary data.</text>
</comment>
<dbReference type="InterPro" id="IPR000713">
    <property type="entry name" value="Mur_ligase_N"/>
</dbReference>
<keyword evidence="6 14" id="KW-0132">Cell division</keyword>
<comment type="function">
    <text evidence="14">Cell wall formation.</text>
</comment>
<dbReference type="Gene3D" id="3.90.190.20">
    <property type="entry name" value="Mur ligase, C-terminal domain"/>
    <property type="match status" value="1"/>
</dbReference>
<evidence type="ECO:0000256" key="9">
    <source>
        <dbReference type="ARBA" id="ARBA00022960"/>
    </source>
</evidence>
<dbReference type="InterPro" id="IPR004101">
    <property type="entry name" value="Mur_ligase_C"/>
</dbReference>
<dbReference type="NCBIfam" id="TIGR01082">
    <property type="entry name" value="murC"/>
    <property type="match status" value="1"/>
</dbReference>
<evidence type="ECO:0000256" key="4">
    <source>
        <dbReference type="ARBA" id="ARBA00022490"/>
    </source>
</evidence>
<evidence type="ECO:0000256" key="11">
    <source>
        <dbReference type="ARBA" id="ARBA00023306"/>
    </source>
</evidence>
<dbReference type="EMBL" id="LSLI01000007">
    <property type="protein sequence ID" value="KXS33384.1"/>
    <property type="molecule type" value="Genomic_DNA"/>
</dbReference>
<comment type="similarity">
    <text evidence="14">Belongs to the MurCDEF family.</text>
</comment>
<reference evidence="19 20" key="2">
    <citation type="submission" date="2016-03" db="EMBL/GenBank/DDBJ databases">
        <title>New uncultured bacterium of the family Gallionellaceae from acid mine drainage: description and reconstruction of genome based on metagenomic analysis of microbial community.</title>
        <authorList>
            <person name="Kadnikov V."/>
            <person name="Ivasenko D."/>
            <person name="Beletsky A."/>
            <person name="Mardanov A."/>
            <person name="Danilova E."/>
            <person name="Pimenov N."/>
            <person name="Karnachuk O."/>
            <person name="Ravin N."/>
        </authorList>
    </citation>
    <scope>NUCLEOTIDE SEQUENCE [LARGE SCALE GENOMIC DNA]</scope>
    <source>
        <strain evidence="19">ShG14-8</strain>
    </source>
</reference>
<dbReference type="GO" id="GO:0005737">
    <property type="term" value="C:cytoplasm"/>
    <property type="evidence" value="ECO:0007669"/>
    <property type="project" value="UniProtKB-SubCell"/>
</dbReference>
<keyword evidence="7 14" id="KW-0547">Nucleotide-binding</keyword>
<dbReference type="Gene3D" id="3.40.1190.10">
    <property type="entry name" value="Mur-like, catalytic domain"/>
    <property type="match status" value="1"/>
</dbReference>
<evidence type="ECO:0000313" key="19">
    <source>
        <dbReference type="EMBL" id="KXS33384.1"/>
    </source>
</evidence>
<evidence type="ECO:0000256" key="12">
    <source>
        <dbReference type="ARBA" id="ARBA00023316"/>
    </source>
</evidence>
<dbReference type="SUPFAM" id="SSF53623">
    <property type="entry name" value="MurD-like peptide ligases, catalytic domain"/>
    <property type="match status" value="1"/>
</dbReference>
<feature type="region of interest" description="Disordered" evidence="15">
    <location>
        <begin position="510"/>
        <end position="537"/>
    </location>
</feature>
<dbReference type="Pfam" id="PF02875">
    <property type="entry name" value="Mur_ligase_C"/>
    <property type="match status" value="1"/>
</dbReference>
<evidence type="ECO:0000256" key="2">
    <source>
        <dbReference type="ARBA" id="ARBA00004752"/>
    </source>
</evidence>
<dbReference type="Gene3D" id="3.40.50.720">
    <property type="entry name" value="NAD(P)-binding Rossmann-like Domain"/>
    <property type="match status" value="1"/>
</dbReference>
<sequence length="537" mass="57029">MKHKVKHLHFVGIGGSGMSGIAEVLLNLGYQISGSDLGTNAATKRLRKLGATVYLGHAGQNLTNADAVVVSTAVGMDNPEVLAARERRIPVVPRAMMLAELMRLRQGIAVAGTHGKTTTTSLTSSVLARGGFDPTYVIGGKLNSSDSNAKLGTGEFIVVEADESDASFLHLQPILAVITNIDADHMETYGHDFEKLKQAFVEFVEHLPFYGRAILCVDDANVREILPRISKPVTTYGFGEGAQIRAVNVRHLGGRMHFTAQCRQNGGCDTLLAEPADCGNSRPSAPPAPDGSTAPCRGDTPKDLDITLNLAGMHNVLNSLAAIAVALEVGVADDAIISALAEFQGVGRRFQRYGEIVLPGHPLSNSPPEGERAIVASPESGRGSFTLIDDYGHHPAEMLATLEAVRGAFPGRRLVLAFQPHRYTRTRDLFEDFVQVLCSVDALLLAEVYPAGEPPVVAADGRALMHALRVAGQSEAVFVEDIQQMPQAIMQMARDGDVVITMGAGSIGNTPNRLLGKSDADATGKTPAVQAQRSGEP</sequence>
<feature type="binding site" evidence="14">
    <location>
        <begin position="112"/>
        <end position="118"/>
    </location>
    <ligand>
        <name>ATP</name>
        <dbReference type="ChEBI" id="CHEBI:30616"/>
    </ligand>
</feature>
<protein>
    <recommendedName>
        <fullName evidence="3 14">UDP-N-acetylmuramate--L-alanine ligase</fullName>
        <ecNumber evidence="3 14">6.3.2.8</ecNumber>
    </recommendedName>
    <alternativeName>
        <fullName evidence="14">UDP-N-acetylmuramoyl-L-alanine synthetase</fullName>
    </alternativeName>
</protein>
<evidence type="ECO:0000256" key="1">
    <source>
        <dbReference type="ARBA" id="ARBA00004496"/>
    </source>
</evidence>